<evidence type="ECO:0000313" key="4">
    <source>
        <dbReference type="Proteomes" id="UP000228947"/>
    </source>
</evidence>
<dbReference type="Gene3D" id="3.90.550.10">
    <property type="entry name" value="Spore Coat Polysaccharide Biosynthesis Protein SpsA, Chain A"/>
    <property type="match status" value="1"/>
</dbReference>
<gene>
    <name evidence="3" type="primary">yqeC</name>
    <name evidence="2" type="ORF">CUN49_04160</name>
    <name evidence="3" type="ORF">CUN50_04130</name>
</gene>
<dbReference type="InterPro" id="IPR029044">
    <property type="entry name" value="Nucleotide-diphossugar_trans"/>
</dbReference>
<feature type="domain" description="MobA-like NTP transferase" evidence="1">
    <location>
        <begin position="263"/>
        <end position="427"/>
    </location>
</feature>
<dbReference type="InterPro" id="IPR017587">
    <property type="entry name" value="YqeC"/>
</dbReference>
<dbReference type="Pfam" id="PF19842">
    <property type="entry name" value="YqeC"/>
    <property type="match status" value="1"/>
</dbReference>
<organism evidence="3 4">
    <name type="scientific">Candidatus Thermofonsia Clade 1 bacterium</name>
    <dbReference type="NCBI Taxonomy" id="2364210"/>
    <lineage>
        <taxon>Bacteria</taxon>
        <taxon>Bacillati</taxon>
        <taxon>Chloroflexota</taxon>
        <taxon>Candidatus Thermofontia</taxon>
        <taxon>Candidatus Thermofonsia Clade 1</taxon>
    </lineage>
</organism>
<evidence type="ECO:0000313" key="3">
    <source>
        <dbReference type="EMBL" id="PJF42455.1"/>
    </source>
</evidence>
<dbReference type="AlphaFoldDB" id="A0A2M8PY17"/>
<accession>A0A2M8PGL1</accession>
<dbReference type="InterPro" id="IPR025877">
    <property type="entry name" value="MobA-like_NTP_Trfase"/>
</dbReference>
<dbReference type="PANTHER" id="PTHR43777">
    <property type="entry name" value="MOLYBDENUM COFACTOR CYTIDYLYLTRANSFERASE"/>
    <property type="match status" value="1"/>
</dbReference>
<dbReference type="EMBL" id="PGTM01000037">
    <property type="protein sequence ID" value="PJF36694.1"/>
    <property type="molecule type" value="Genomic_DNA"/>
</dbReference>
<dbReference type="SUPFAM" id="SSF53448">
    <property type="entry name" value="Nucleotide-diphospho-sugar transferases"/>
    <property type="match status" value="1"/>
</dbReference>
<comment type="caution">
    <text evidence="3">The sequence shown here is derived from an EMBL/GenBank/DDBJ whole genome shotgun (WGS) entry which is preliminary data.</text>
</comment>
<accession>A0A2M8PY17</accession>
<dbReference type="Proteomes" id="UP000228947">
    <property type="component" value="Unassembled WGS sequence"/>
</dbReference>
<evidence type="ECO:0000313" key="2">
    <source>
        <dbReference type="EMBL" id="PJF36694.1"/>
    </source>
</evidence>
<name>A0A2M8PY17_9CHLR</name>
<dbReference type="CDD" id="cd04182">
    <property type="entry name" value="GT_2_like_f"/>
    <property type="match status" value="1"/>
</dbReference>
<dbReference type="NCBIfam" id="TIGR03172">
    <property type="entry name" value="selenium cofactor biosynthesis protein YqeC"/>
    <property type="match status" value="1"/>
</dbReference>
<reference evidence="4 5" key="1">
    <citation type="submission" date="2017-11" db="EMBL/GenBank/DDBJ databases">
        <title>Evolution of Phototrophy in the Chloroflexi Phylum Driven by Horizontal Gene Transfer.</title>
        <authorList>
            <person name="Ward L.M."/>
            <person name="Hemp J."/>
            <person name="Shih P.M."/>
            <person name="Mcglynn S.E."/>
            <person name="Fischer W."/>
        </authorList>
    </citation>
    <scope>NUCLEOTIDE SEQUENCE [LARGE SCALE GENOMIC DNA]</scope>
    <source>
        <strain evidence="3">CP1_1M</strain>
        <strain evidence="2">JP3_13</strain>
    </source>
</reference>
<proteinExistence type="predicted"/>
<dbReference type="GO" id="GO:0016779">
    <property type="term" value="F:nucleotidyltransferase activity"/>
    <property type="evidence" value="ECO:0007669"/>
    <property type="project" value="UniProtKB-ARBA"/>
</dbReference>
<sequence>MRLREALNVQRGEVIAFIGAGGKTSALFRLGHELAAEGWRVLATTTTRIAAEELVHVPSVVATDASGTYPRPEALSRALSQHGFTFLYHTVVNSGGVEKVVGVAPEMINKLLDNVDSDAILIEADGARRLPFKAPYAHEPVVPSATTLAVPVVGIDCVGQPLDEAHVYNPQAMIDEYGYPYGERVRWMWVASVLRNPTLGLKGIPERARIAALINKVPESGLGRNLARLIGRLALREPRLSAVLCGSVQAAEPIYEVHQRVAAVILAGGLSRRMGLPESSKVLLPWEGDKPIIRVIAERLKRMRLDDIVVVTGHVAERVRAALKEEPVRFAHNADYATGEMLSSLQVGLRALDESIAACLVVLGDQPQIDGRIVGQLMQAYAEKRGKIIAPSYKGKRGHPILIDRSLWQDLLALPHGGAPRDVINANAHQTYYVIVDTDSVLRDVDTPDDYRQARRHADLP</sequence>
<evidence type="ECO:0000313" key="5">
    <source>
        <dbReference type="Proteomes" id="UP000229681"/>
    </source>
</evidence>
<evidence type="ECO:0000259" key="1">
    <source>
        <dbReference type="Pfam" id="PF12804"/>
    </source>
</evidence>
<dbReference type="EMBL" id="PGTL01000017">
    <property type="protein sequence ID" value="PJF42455.1"/>
    <property type="molecule type" value="Genomic_DNA"/>
</dbReference>
<dbReference type="PANTHER" id="PTHR43777:SF1">
    <property type="entry name" value="MOLYBDENUM COFACTOR CYTIDYLYLTRANSFERASE"/>
    <property type="match status" value="1"/>
</dbReference>
<dbReference type="Pfam" id="PF12804">
    <property type="entry name" value="NTP_transf_3"/>
    <property type="match status" value="1"/>
</dbReference>
<protein>
    <submittedName>
        <fullName evidence="3">Putative selenium-dependent hydroxylase accessory protein YqeC</fullName>
    </submittedName>
</protein>
<dbReference type="Proteomes" id="UP000229681">
    <property type="component" value="Unassembled WGS sequence"/>
</dbReference>